<evidence type="ECO:0000256" key="2">
    <source>
        <dbReference type="ARBA" id="ARBA00022832"/>
    </source>
</evidence>
<comment type="function">
    <text evidence="5">May play a role in fatty acid biosynthesis and insulin sensitivity.</text>
</comment>
<sequence length="272" mass="28978">MHSPAGKDEPHVLREDAQGVTTLRLNRPAQANALSDAMLAELGRAFDSLAGDTRLRCVVLAAEGRAFCGGHDLREMRARLGSATARRDYLELFTRCSDLMQAIRGLPVPVIARVQGVATAAGCQLVAACDLAVAADTARFAVSGIEVGLFCSTPAVALSRNVSAKRAFEMLVSGRFIDASTARDWGLVNEAVPADALDAAVACLAASIVAKSPAAVRHGKAMFHRQRELPLDEAYRHAAAVMADNMMEPDVEEGIDAFLEKRPPRWGRSGEA</sequence>
<dbReference type="GO" id="GO:0006631">
    <property type="term" value="P:fatty acid metabolic process"/>
    <property type="evidence" value="ECO:0007669"/>
    <property type="project" value="UniProtKB-KW"/>
</dbReference>
<dbReference type="CDD" id="cd06558">
    <property type="entry name" value="crotonase-like"/>
    <property type="match status" value="1"/>
</dbReference>
<reference evidence="8" key="1">
    <citation type="submission" date="2017-09" db="EMBL/GenBank/DDBJ databases">
        <title>FDA dAtabase for Regulatory Grade micrObial Sequences (FDA-ARGOS): Supporting development and validation of Infectious Disease Dx tests.</title>
        <authorList>
            <person name="Minogue T."/>
            <person name="Wolcott M."/>
            <person name="Wasieloski L."/>
            <person name="Aguilar W."/>
            <person name="Moore D."/>
            <person name="Tallon L."/>
            <person name="Sadzewicz L."/>
            <person name="Ott S."/>
            <person name="Zhao X."/>
            <person name="Nagaraj S."/>
            <person name="Vavikolanu K."/>
            <person name="Aluvathingal J."/>
            <person name="Nadendla S."/>
            <person name="Sichtig H."/>
        </authorList>
    </citation>
    <scope>NUCLEOTIDE SEQUENCE [LARGE SCALE GENOMIC DNA]</scope>
    <source>
        <strain evidence="8">FDAARGOS_390</strain>
    </source>
</reference>
<dbReference type="GO" id="GO:0016836">
    <property type="term" value="F:hydro-lyase activity"/>
    <property type="evidence" value="ECO:0007669"/>
    <property type="project" value="TreeGrafter"/>
</dbReference>
<dbReference type="PANTHER" id="PTHR43602">
    <property type="match status" value="1"/>
</dbReference>
<keyword evidence="2" id="KW-0276">Fatty acid metabolism</keyword>
<accession>A0A0M2Q507</accession>
<dbReference type="InterPro" id="IPR029045">
    <property type="entry name" value="ClpP/crotonase-like_dom_sf"/>
</dbReference>
<dbReference type="NCBIfam" id="NF006008">
    <property type="entry name" value="PRK08139.1"/>
    <property type="match status" value="1"/>
</dbReference>
<dbReference type="Pfam" id="PF00378">
    <property type="entry name" value="ECH_1"/>
    <property type="match status" value="1"/>
</dbReference>
<dbReference type="EMBL" id="PDDY01000001">
    <property type="protein sequence ID" value="PEH43253.1"/>
    <property type="molecule type" value="Genomic_DNA"/>
</dbReference>
<evidence type="ECO:0000256" key="4">
    <source>
        <dbReference type="ARBA" id="ARBA00023098"/>
    </source>
</evidence>
<keyword evidence="3" id="KW-0809">Transit peptide</keyword>
<dbReference type="InterPro" id="IPR052377">
    <property type="entry name" value="Mitochondrial_ECH-domain"/>
</dbReference>
<dbReference type="SUPFAM" id="SSF52096">
    <property type="entry name" value="ClpP/crotonase"/>
    <property type="match status" value="1"/>
</dbReference>
<dbReference type="AlphaFoldDB" id="A0A0M2Q507"/>
<keyword evidence="4" id="KW-0443">Lipid metabolism</keyword>
<dbReference type="InterPro" id="IPR001753">
    <property type="entry name" value="Enoyl-CoA_hydra/iso"/>
</dbReference>
<dbReference type="Gene3D" id="3.90.226.10">
    <property type="entry name" value="2-enoyl-CoA Hydratase, Chain A, domain 1"/>
    <property type="match status" value="1"/>
</dbReference>
<evidence type="ECO:0000256" key="6">
    <source>
        <dbReference type="ARBA" id="ARBA00040545"/>
    </source>
</evidence>
<dbReference type="RefSeq" id="WP_046582327.1">
    <property type="nucleotide sequence ID" value="NZ_CADEVW010000009.1"/>
</dbReference>
<evidence type="ECO:0000313" key="7">
    <source>
        <dbReference type="EMBL" id="PEH43253.1"/>
    </source>
</evidence>
<comment type="similarity">
    <text evidence="1">Belongs to the enoyl-CoA hydratase/isomerase family.</text>
</comment>
<evidence type="ECO:0000256" key="1">
    <source>
        <dbReference type="ARBA" id="ARBA00005254"/>
    </source>
</evidence>
<dbReference type="Gene3D" id="1.10.12.10">
    <property type="entry name" value="Lyase 2-enoyl-coa Hydratase, Chain A, domain 2"/>
    <property type="match status" value="1"/>
</dbReference>
<name>A0A0M2Q507_BURGA</name>
<proteinExistence type="inferred from homology"/>
<gene>
    <name evidence="7" type="ORF">CRM94_14460</name>
</gene>
<dbReference type="PANTHER" id="PTHR43602:SF1">
    <property type="entry name" value="ENOYL-COA HYDRATASE DOMAIN-CONTAINING PROTEIN 3, MITOCHONDRIAL"/>
    <property type="match status" value="1"/>
</dbReference>
<organism evidence="7 8">
    <name type="scientific">Burkholderia gladioli</name>
    <name type="common">Pseudomonas marginata</name>
    <name type="synonym">Phytomonas marginata</name>
    <dbReference type="NCBI Taxonomy" id="28095"/>
    <lineage>
        <taxon>Bacteria</taxon>
        <taxon>Pseudomonadati</taxon>
        <taxon>Pseudomonadota</taxon>
        <taxon>Betaproteobacteria</taxon>
        <taxon>Burkholderiales</taxon>
        <taxon>Burkholderiaceae</taxon>
        <taxon>Burkholderia</taxon>
    </lineage>
</organism>
<dbReference type="InterPro" id="IPR014748">
    <property type="entry name" value="Enoyl-CoA_hydra_C"/>
</dbReference>
<evidence type="ECO:0000256" key="3">
    <source>
        <dbReference type="ARBA" id="ARBA00022946"/>
    </source>
</evidence>
<evidence type="ECO:0000313" key="8">
    <source>
        <dbReference type="Proteomes" id="UP000220629"/>
    </source>
</evidence>
<dbReference type="Proteomes" id="UP000220629">
    <property type="component" value="Unassembled WGS sequence"/>
</dbReference>
<evidence type="ECO:0000256" key="5">
    <source>
        <dbReference type="ARBA" id="ARBA00037410"/>
    </source>
</evidence>
<protein>
    <recommendedName>
        <fullName evidence="6">Enoyl-CoA hydratase domain-containing protein 3, mitochondrial</fullName>
    </recommendedName>
</protein>
<comment type="caution">
    <text evidence="7">The sequence shown here is derived from an EMBL/GenBank/DDBJ whole genome shotgun (WGS) entry which is preliminary data.</text>
</comment>